<proteinExistence type="predicted"/>
<dbReference type="InterPro" id="IPR032710">
    <property type="entry name" value="NTF2-like_dom_sf"/>
</dbReference>
<feature type="domain" description="SnoaL-like" evidence="1">
    <location>
        <begin position="13"/>
        <end position="102"/>
    </location>
</feature>
<name>A0A936YLP1_9HYPH</name>
<dbReference type="Gene3D" id="3.10.450.50">
    <property type="match status" value="1"/>
</dbReference>
<dbReference type="RefSeq" id="WP_201651662.1">
    <property type="nucleotide sequence ID" value="NZ_JAEQNC010000001.1"/>
</dbReference>
<organism evidence="2 3">
    <name type="scientific">Rhizobium setariae</name>
    <dbReference type="NCBI Taxonomy" id="2801340"/>
    <lineage>
        <taxon>Bacteria</taxon>
        <taxon>Pseudomonadati</taxon>
        <taxon>Pseudomonadota</taxon>
        <taxon>Alphaproteobacteria</taxon>
        <taxon>Hyphomicrobiales</taxon>
        <taxon>Rhizobiaceae</taxon>
        <taxon>Rhizobium/Agrobacterium group</taxon>
        <taxon>Rhizobium</taxon>
    </lineage>
</organism>
<dbReference type="InterPro" id="IPR037401">
    <property type="entry name" value="SnoaL-like"/>
</dbReference>
<gene>
    <name evidence="2" type="ORF">JJB09_00315</name>
</gene>
<dbReference type="AlphaFoldDB" id="A0A936YLP1"/>
<dbReference type="Proteomes" id="UP000633219">
    <property type="component" value="Unassembled WGS sequence"/>
</dbReference>
<evidence type="ECO:0000313" key="3">
    <source>
        <dbReference type="Proteomes" id="UP000633219"/>
    </source>
</evidence>
<evidence type="ECO:0000259" key="1">
    <source>
        <dbReference type="Pfam" id="PF12680"/>
    </source>
</evidence>
<accession>A0A936YLP1</accession>
<dbReference type="Pfam" id="PF12680">
    <property type="entry name" value="SnoaL_2"/>
    <property type="match status" value="1"/>
</dbReference>
<evidence type="ECO:0000313" key="2">
    <source>
        <dbReference type="EMBL" id="MBL0370459.1"/>
    </source>
</evidence>
<comment type="caution">
    <text evidence="2">The sequence shown here is derived from an EMBL/GenBank/DDBJ whole genome shotgun (WGS) entry which is preliminary data.</text>
</comment>
<dbReference type="SUPFAM" id="SSF54427">
    <property type="entry name" value="NTF2-like"/>
    <property type="match status" value="1"/>
</dbReference>
<protein>
    <submittedName>
        <fullName evidence="2">Nuclear transport factor 2 family protein</fullName>
    </submittedName>
</protein>
<dbReference type="EMBL" id="JAEQNC010000001">
    <property type="protein sequence ID" value="MBL0370459.1"/>
    <property type="molecule type" value="Genomic_DNA"/>
</dbReference>
<reference evidence="2" key="1">
    <citation type="submission" date="2021-01" db="EMBL/GenBank/DDBJ databases">
        <title>Rhizobium sp. strain KVB221 16S ribosomal RNA gene Genome sequencing and assembly.</title>
        <authorList>
            <person name="Kang M."/>
        </authorList>
    </citation>
    <scope>NUCLEOTIDE SEQUENCE</scope>
    <source>
        <strain evidence="2">KVB221</strain>
    </source>
</reference>
<sequence length="125" mass="14217">MLYDPIHIAQSSYLAYVNKDRAALEALIADDFHFTSPLDNRLDRETYFERCWPNSASICGFDFIHTVAHGDKVYVTYVGRTTHGSQFRNTEILTIHEGRIVEAEVYFGWNVPHEAAEGGYIDAGE</sequence>
<keyword evidence="3" id="KW-1185">Reference proteome</keyword>